<dbReference type="RefSeq" id="XP_027610356.1">
    <property type="nucleotide sequence ID" value="XM_027754555.1"/>
</dbReference>
<comment type="similarity">
    <text evidence="1">Belongs to the Tango6 family.</text>
</comment>
<evidence type="ECO:0000313" key="5">
    <source>
        <dbReference type="EMBL" id="GBE79443.1"/>
    </source>
</evidence>
<dbReference type="Gene3D" id="1.25.10.10">
    <property type="entry name" value="Leucine-rich Repeat Variant"/>
    <property type="match status" value="1"/>
</dbReference>
<accession>A0A401GBD4</accession>
<dbReference type="InParanoid" id="A0A401GBD4"/>
<evidence type="ECO:0000256" key="2">
    <source>
        <dbReference type="SAM" id="MobiDB-lite"/>
    </source>
</evidence>
<dbReference type="GeneID" id="38776360"/>
<dbReference type="Proteomes" id="UP000287166">
    <property type="component" value="Unassembled WGS sequence"/>
</dbReference>
<dbReference type="InterPro" id="IPR011989">
    <property type="entry name" value="ARM-like"/>
</dbReference>
<dbReference type="Pfam" id="PF23565">
    <property type="entry name" value="ARM_TANGO6"/>
    <property type="match status" value="1"/>
</dbReference>
<feature type="compositionally biased region" description="Acidic residues" evidence="2">
    <location>
        <begin position="647"/>
        <end position="660"/>
    </location>
</feature>
<gene>
    <name evidence="5" type="ORF">SCP_0206430</name>
</gene>
<dbReference type="Pfam" id="PF10363">
    <property type="entry name" value="RTP1_C1"/>
    <property type="match status" value="1"/>
</dbReference>
<comment type="caution">
    <text evidence="5">The sequence shown here is derived from an EMBL/GenBank/DDBJ whole genome shotgun (WGS) entry which is preliminary data.</text>
</comment>
<dbReference type="InterPro" id="IPR057407">
    <property type="entry name" value="HEAT_TANGO6"/>
</dbReference>
<feature type="region of interest" description="Disordered" evidence="2">
    <location>
        <begin position="624"/>
        <end position="667"/>
    </location>
</feature>
<dbReference type="SUPFAM" id="SSF48371">
    <property type="entry name" value="ARM repeat"/>
    <property type="match status" value="1"/>
</dbReference>
<dbReference type="InterPro" id="IPR016024">
    <property type="entry name" value="ARM-type_fold"/>
</dbReference>
<dbReference type="PANTHER" id="PTHR20959:SF1">
    <property type="entry name" value="TRANSPORT AND GOLGI ORGANIZATION PROTEIN 6 HOMOLOG"/>
    <property type="match status" value="1"/>
</dbReference>
<organism evidence="5 6">
    <name type="scientific">Sparassis crispa</name>
    <dbReference type="NCBI Taxonomy" id="139825"/>
    <lineage>
        <taxon>Eukaryota</taxon>
        <taxon>Fungi</taxon>
        <taxon>Dikarya</taxon>
        <taxon>Basidiomycota</taxon>
        <taxon>Agaricomycotina</taxon>
        <taxon>Agaricomycetes</taxon>
        <taxon>Polyporales</taxon>
        <taxon>Sparassidaceae</taxon>
        <taxon>Sparassis</taxon>
    </lineage>
</organism>
<dbReference type="InterPro" id="IPR039600">
    <property type="entry name" value="TANGO6/Rtp1"/>
</dbReference>
<evidence type="ECO:0000259" key="4">
    <source>
        <dbReference type="Pfam" id="PF23565"/>
    </source>
</evidence>
<feature type="domain" description="TANGO6 HEAT repeat" evidence="4">
    <location>
        <begin position="271"/>
        <end position="481"/>
    </location>
</feature>
<sequence>MQKEVINILRTSAPLAGSSASVGASALKDILRQRVVQYYQALDKDIDLSDGPLEDLQLETATEALCVIERLQAILLASNSPEFASIPAKSGSKPSEGTLHEGVAIGTRDLAQIRTLISIIFKWALEPLLGRVIAATPTKPSPKHHGGAQIIDLTDVPADYETLSSAVTRLMHLLLPGGLQGPLAETIISLTLLNRHLTDILTPCIVLGWMPKRQATDSVRPVDDLRPLVMHLLSILPASQTIAALGGILSHPPSALSYVRKSCGFLLSRQLLRPEGVPGLLAVVFGEEDVSGDDASLEKLEHVGRLLCTVPTGTKPNEYYENVITRLITVLSTNPETIPPAHRRAAAFSLSRMLLSGDRPTPGVASDILLTKLHLPFLVPSPRIPAQGEDEAPTATLKQRDLSPSIVLSILQTLLTNADPSPTFISSLLTPIIPTLYAILFRLDQTKTSDPATKDSLKSLLMTWGRVVCASEGLHTLWSIINGEGGEWQVDMTGTLTRVEELTRAPSLYLFTPESLRQAEDSGEFSVDSNPLDLRPDPAHFVKFLNSLDRSEISSELFMRMLEAYREVKSEADADPLRTLMYLQLILQMQSQLTADGTSSNILKKPAYILSFIKHALESANKLTISSGKRSKPSSAGLRMEDLRIVEEEDEELEDEDSDDEAQRRSGDQEMLVTAVDLLLSVLEANPDLSARTAPILNDIFSLLEPLSKDSSETLRPLVQEARMVMTARLASTSASFPEMKTSATHEDSPQQIYQKALKLLQDPLLPVRAHGLLLLRQLVSTRRTKSGLEEPSIDRALVPAILSIFLQSIQDDDSYMYLNAVQGLAAMVDGFGKEVLKGLVDIYSQGLDGLGGSGMTQQDVDARTRVGEALGQVIRRCGDVLPAYGDLLVPPLCAVMSASHFPTTMRTSALSLLAQCAKTDSLVLLPYSADLSAAIIDLLQLESVRAPPRKDPASTDGALAEDKETCALGTMDSQPTSTNSKFPPLRRAALHFLLLLVQACTMRLYDSPGTEHVGFPASLMRRGKSTLGYIAATDEDGVVRVMARETLEGLEQLEGAMVGL</sequence>
<evidence type="ECO:0000259" key="3">
    <source>
        <dbReference type="Pfam" id="PF10363"/>
    </source>
</evidence>
<feature type="domain" description="RNA polymerase II assembly factor Rtp1 C-terminal" evidence="3">
    <location>
        <begin position="754"/>
        <end position="880"/>
    </location>
</feature>
<dbReference type="PANTHER" id="PTHR20959">
    <property type="entry name" value="TRANSPORT AND GOLGI ORGANIZATION PROTEIN 6 FAMILY MEMBER"/>
    <property type="match status" value="1"/>
</dbReference>
<dbReference type="OrthoDB" id="39591at2759"/>
<evidence type="ECO:0000313" key="6">
    <source>
        <dbReference type="Proteomes" id="UP000287166"/>
    </source>
</evidence>
<dbReference type="GO" id="GO:0009306">
    <property type="term" value="P:protein secretion"/>
    <property type="evidence" value="ECO:0007669"/>
    <property type="project" value="TreeGrafter"/>
</dbReference>
<dbReference type="EMBL" id="BFAD01000002">
    <property type="protein sequence ID" value="GBE79443.1"/>
    <property type="molecule type" value="Genomic_DNA"/>
</dbReference>
<dbReference type="AlphaFoldDB" id="A0A401GBD4"/>
<dbReference type="InterPro" id="IPR019451">
    <property type="entry name" value="Rtp1_C1"/>
</dbReference>
<protein>
    <submittedName>
        <fullName evidence="5">Uncharacterized protein</fullName>
    </submittedName>
</protein>
<reference evidence="5 6" key="1">
    <citation type="journal article" date="2018" name="Sci. Rep.">
        <title>Genome sequence of the cauliflower mushroom Sparassis crispa (Hanabiratake) and its association with beneficial usage.</title>
        <authorList>
            <person name="Kiyama R."/>
            <person name="Furutani Y."/>
            <person name="Kawaguchi K."/>
            <person name="Nakanishi T."/>
        </authorList>
    </citation>
    <scope>NUCLEOTIDE SEQUENCE [LARGE SCALE GENOMIC DNA]</scope>
</reference>
<evidence type="ECO:0000256" key="1">
    <source>
        <dbReference type="ARBA" id="ARBA00005724"/>
    </source>
</evidence>
<proteinExistence type="inferred from homology"/>
<keyword evidence="6" id="KW-1185">Reference proteome</keyword>
<name>A0A401GBD4_9APHY</name>